<dbReference type="EMBL" id="LN679159">
    <property type="protein sequence ID" value="CEL62050.1"/>
    <property type="molecule type" value="Genomic_DNA"/>
</dbReference>
<keyword evidence="2" id="KW-1185">Reference proteome</keyword>
<name>A0A0B7FWI3_THACB</name>
<evidence type="ECO:0000313" key="1">
    <source>
        <dbReference type="EMBL" id="CEL62050.1"/>
    </source>
</evidence>
<protein>
    <submittedName>
        <fullName evidence="1">Uncharacterized protein</fullName>
    </submittedName>
</protein>
<reference evidence="1 2" key="1">
    <citation type="submission" date="2014-11" db="EMBL/GenBank/DDBJ databases">
        <authorList>
            <person name="Wibberg Daniel"/>
        </authorList>
    </citation>
    <scope>NUCLEOTIDE SEQUENCE [LARGE SCALE GENOMIC DNA]</scope>
    <source>
        <strain evidence="1">Rhizoctonia solani AG1-IB 7/3/14</strain>
    </source>
</reference>
<organism evidence="1 2">
    <name type="scientific">Thanatephorus cucumeris (strain AG1-IB / isolate 7/3/14)</name>
    <name type="common">Lettuce bottom rot fungus</name>
    <name type="synonym">Rhizoctonia solani</name>
    <dbReference type="NCBI Taxonomy" id="1108050"/>
    <lineage>
        <taxon>Eukaryota</taxon>
        <taxon>Fungi</taxon>
        <taxon>Dikarya</taxon>
        <taxon>Basidiomycota</taxon>
        <taxon>Agaricomycotina</taxon>
        <taxon>Agaricomycetes</taxon>
        <taxon>Cantharellales</taxon>
        <taxon>Ceratobasidiaceae</taxon>
        <taxon>Rhizoctonia</taxon>
        <taxon>Rhizoctonia solani AG-1</taxon>
    </lineage>
</organism>
<dbReference type="AlphaFoldDB" id="A0A0B7FWI3"/>
<dbReference type="Proteomes" id="UP000059188">
    <property type="component" value="Unassembled WGS sequence"/>
</dbReference>
<proteinExistence type="predicted"/>
<evidence type="ECO:0000313" key="2">
    <source>
        <dbReference type="Proteomes" id="UP000059188"/>
    </source>
</evidence>
<accession>A0A0B7FWI3</accession>
<sequence length="76" mass="8479">MRPVPFFWESCPPTPQQQLRTTHIPALSWTRWRIAYDRVLAAHPSSRGGAAPAAPEFCVPPLLPPSYRPPVAVVFS</sequence>
<gene>
    <name evidence="1" type="ORF">RSOLAG1IB_10163</name>
</gene>